<dbReference type="GO" id="GO:0043590">
    <property type="term" value="C:bacterial nucleoid"/>
    <property type="evidence" value="ECO:0007669"/>
    <property type="project" value="TreeGrafter"/>
</dbReference>
<dbReference type="FunFam" id="3.40.50.300:FF:000319">
    <property type="entry name" value="DNA repair protein RecN"/>
    <property type="match status" value="1"/>
</dbReference>
<dbReference type="NCBIfam" id="TIGR00634">
    <property type="entry name" value="recN"/>
    <property type="match status" value="1"/>
</dbReference>
<dbReference type="PIRSF" id="PIRSF003128">
    <property type="entry name" value="RecN"/>
    <property type="match status" value="1"/>
</dbReference>
<dbReference type="Gene3D" id="3.40.50.300">
    <property type="entry name" value="P-loop containing nucleotide triphosphate hydrolases"/>
    <property type="match status" value="2"/>
</dbReference>
<organism evidence="12 13">
    <name type="scientific">Natronogracilivirga saccharolytica</name>
    <dbReference type="NCBI Taxonomy" id="2812953"/>
    <lineage>
        <taxon>Bacteria</taxon>
        <taxon>Pseudomonadati</taxon>
        <taxon>Balneolota</taxon>
        <taxon>Balneolia</taxon>
        <taxon>Balneolales</taxon>
        <taxon>Cyclonatronaceae</taxon>
        <taxon>Natronogracilivirga</taxon>
    </lineage>
</organism>
<dbReference type="InterPro" id="IPR027417">
    <property type="entry name" value="P-loop_NTPase"/>
</dbReference>
<keyword evidence="13" id="KW-1185">Reference proteome</keyword>
<keyword evidence="7 9" id="KW-0234">DNA repair</keyword>
<protein>
    <recommendedName>
        <fullName evidence="3 9">DNA repair protein RecN</fullName>
    </recommendedName>
    <alternativeName>
        <fullName evidence="8 9">Recombination protein N</fullName>
    </alternativeName>
</protein>
<comment type="similarity">
    <text evidence="2 9">Belongs to the RecN family.</text>
</comment>
<dbReference type="InterPro" id="IPR003395">
    <property type="entry name" value="RecF/RecN/SMC_N"/>
</dbReference>
<dbReference type="PANTHER" id="PTHR11059:SF0">
    <property type="entry name" value="DNA REPAIR PROTEIN RECN"/>
    <property type="match status" value="1"/>
</dbReference>
<keyword evidence="6" id="KW-0067">ATP-binding</keyword>
<dbReference type="GO" id="GO:0005524">
    <property type="term" value="F:ATP binding"/>
    <property type="evidence" value="ECO:0007669"/>
    <property type="project" value="UniProtKB-KW"/>
</dbReference>
<evidence type="ECO:0000256" key="6">
    <source>
        <dbReference type="ARBA" id="ARBA00022840"/>
    </source>
</evidence>
<gene>
    <name evidence="12" type="primary">recN</name>
    <name evidence="12" type="ORF">NATSA_02960</name>
</gene>
<dbReference type="AlphaFoldDB" id="A0A8J7RI30"/>
<dbReference type="SUPFAM" id="SSF52540">
    <property type="entry name" value="P-loop containing nucleoside triphosphate hydrolases"/>
    <property type="match status" value="1"/>
</dbReference>
<dbReference type="PANTHER" id="PTHR11059">
    <property type="entry name" value="DNA REPAIR PROTEIN RECN"/>
    <property type="match status" value="1"/>
</dbReference>
<proteinExistence type="inferred from homology"/>
<evidence type="ECO:0000259" key="11">
    <source>
        <dbReference type="Pfam" id="PF02463"/>
    </source>
</evidence>
<dbReference type="Pfam" id="PF02463">
    <property type="entry name" value="SMC_N"/>
    <property type="match status" value="1"/>
</dbReference>
<evidence type="ECO:0000256" key="8">
    <source>
        <dbReference type="ARBA" id="ARBA00033408"/>
    </source>
</evidence>
<evidence type="ECO:0000256" key="5">
    <source>
        <dbReference type="ARBA" id="ARBA00022763"/>
    </source>
</evidence>
<name>A0A8J7RI30_9BACT</name>
<feature type="domain" description="RecF/RecN/SMC N-terminal" evidence="11">
    <location>
        <begin position="2"/>
        <end position="522"/>
    </location>
</feature>
<dbReference type="GO" id="GO:0009432">
    <property type="term" value="P:SOS response"/>
    <property type="evidence" value="ECO:0007669"/>
    <property type="project" value="TreeGrafter"/>
</dbReference>
<evidence type="ECO:0000256" key="10">
    <source>
        <dbReference type="SAM" id="Coils"/>
    </source>
</evidence>
<evidence type="ECO:0000313" key="13">
    <source>
        <dbReference type="Proteomes" id="UP000673975"/>
    </source>
</evidence>
<evidence type="ECO:0000256" key="2">
    <source>
        <dbReference type="ARBA" id="ARBA00009441"/>
    </source>
</evidence>
<feature type="coiled-coil region" evidence="10">
    <location>
        <begin position="161"/>
        <end position="202"/>
    </location>
</feature>
<dbReference type="GO" id="GO:0006281">
    <property type="term" value="P:DNA repair"/>
    <property type="evidence" value="ECO:0007669"/>
    <property type="project" value="UniProtKB-KW"/>
</dbReference>
<evidence type="ECO:0000256" key="7">
    <source>
        <dbReference type="ARBA" id="ARBA00023204"/>
    </source>
</evidence>
<dbReference type="GO" id="GO:0006310">
    <property type="term" value="P:DNA recombination"/>
    <property type="evidence" value="ECO:0007669"/>
    <property type="project" value="InterPro"/>
</dbReference>
<accession>A0A8J7RI30</accession>
<comment type="function">
    <text evidence="1 9">May be involved in recombinational repair of damaged DNA.</text>
</comment>
<evidence type="ECO:0000313" key="12">
    <source>
        <dbReference type="EMBL" id="MBP3191617.1"/>
    </source>
</evidence>
<keyword evidence="4" id="KW-0547">Nucleotide-binding</keyword>
<reference evidence="12" key="1">
    <citation type="submission" date="2021-02" db="EMBL/GenBank/DDBJ databases">
        <title>Natronogracilivirga saccharolytica gen. nov. sp. nov. a new anaerobic, haloalkiliphilic carbohydrate-fermenting bacterium from soda lake and proposing of Cyclonatronumiaceae fam. nov. in the phylum Balneolaeota.</title>
        <authorList>
            <person name="Zhilina T.N."/>
            <person name="Sorokin D.Y."/>
            <person name="Zavarzina D.G."/>
            <person name="Toshchakov S.V."/>
            <person name="Kublanov I.V."/>
        </authorList>
    </citation>
    <scope>NUCLEOTIDE SEQUENCE</scope>
    <source>
        <strain evidence="12">Z-1702</strain>
    </source>
</reference>
<evidence type="ECO:0000256" key="4">
    <source>
        <dbReference type="ARBA" id="ARBA00022741"/>
    </source>
</evidence>
<evidence type="ECO:0000256" key="1">
    <source>
        <dbReference type="ARBA" id="ARBA00003618"/>
    </source>
</evidence>
<evidence type="ECO:0000256" key="9">
    <source>
        <dbReference type="PIRNR" id="PIRNR003128"/>
    </source>
</evidence>
<evidence type="ECO:0000256" key="3">
    <source>
        <dbReference type="ARBA" id="ARBA00021315"/>
    </source>
</evidence>
<sequence>MIKSLYIKNYALIDELEVSFGAGLNILTGQTGAGKSIIIGALNVVLGDRADTDTVREGTRKAVVEAVIGTGGRPDQVVGRLMDENEIDRNESEFILRREIRPTGSRAFVNDTPVNLSALRIIGDRLVDLHGQHDHQLLLKQDHHREVIDDLPAVRPAALTYKKQFEKVKNLRSELNRLQRRERELQEKMELYRFQLQELEAADLDPDAFEELESEMKRLDHAEELDEKAALVNYLGSESEHSLMDLMTRIEEAIQDMAGMDEEFGTYLNELQTAKVSVQELLSYAEQYRSRIEFNPDRLEELRRKQAEIRRLEKKYGLELSALAKYREEIRESVNLAENFDLELEKKQKEAAEAAGVLRDCAEKLHGARLEEGAELGKRISDTLRQLGIPNNRFETKVAWRHDNEGWIEIDGRPVACGSDGPDDVIFYISTNKGESPKPLASIASGGEISRVMLAMKSVIAREQHLPVMIFDEIDTGIGGAVAEQVGKTMHDLSKHCQIIAITHQAQIAGQADHHFSVEKRESDDRTVTRIIELDDEAHIREVASLMSGSEISEYALASARELVDRAKGR</sequence>
<dbReference type="CDD" id="cd03241">
    <property type="entry name" value="ABC_RecN"/>
    <property type="match status" value="2"/>
</dbReference>
<keyword evidence="10" id="KW-0175">Coiled coil</keyword>
<keyword evidence="5 9" id="KW-0227">DNA damage</keyword>
<dbReference type="EMBL" id="JAFIDN010000002">
    <property type="protein sequence ID" value="MBP3191617.1"/>
    <property type="molecule type" value="Genomic_DNA"/>
</dbReference>
<dbReference type="InterPro" id="IPR004604">
    <property type="entry name" value="DNA_recomb/repair_RecN"/>
</dbReference>
<comment type="caution">
    <text evidence="12">The sequence shown here is derived from an EMBL/GenBank/DDBJ whole genome shotgun (WGS) entry which is preliminary data.</text>
</comment>
<dbReference type="Proteomes" id="UP000673975">
    <property type="component" value="Unassembled WGS sequence"/>
</dbReference>